<organism evidence="2 4">
    <name type="scientific">Caldalkalibacillus thermarum (strain TA2.A1)</name>
    <dbReference type="NCBI Taxonomy" id="986075"/>
    <lineage>
        <taxon>Bacteria</taxon>
        <taxon>Bacillati</taxon>
        <taxon>Bacillota</taxon>
        <taxon>Bacilli</taxon>
        <taxon>Bacillales</taxon>
        <taxon>Bacillaceae</taxon>
        <taxon>Caldalkalibacillus</taxon>
    </lineage>
</organism>
<reference evidence="3" key="3">
    <citation type="submission" date="2021-08" db="EMBL/GenBank/DDBJ databases">
        <authorList>
            <person name="de Jong S."/>
            <person name="van den Broek M."/>
            <person name="Merkel A."/>
            <person name="de la Torre Cortes P."/>
            <person name="Kalamorz F."/>
            <person name="Cook G."/>
            <person name="van Loosdrecht M."/>
            <person name="McMillan D."/>
        </authorList>
    </citation>
    <scope>NUCLEOTIDE SEQUENCE</scope>
    <source>
        <strain evidence="3">TA2.A1</strain>
    </source>
</reference>
<dbReference type="Proteomes" id="UP000825179">
    <property type="component" value="Chromosome"/>
</dbReference>
<proteinExistence type="predicted"/>
<dbReference type="KEGG" id="cthu:HUR95_15050"/>
<dbReference type="AlphaFoldDB" id="F5LAJ4"/>
<gene>
    <name evidence="2" type="ORF">CathTA2_2929</name>
    <name evidence="3" type="ORF">HUR95_15050</name>
</gene>
<dbReference type="OrthoDB" id="2677436at2"/>
<name>F5LAJ4_CALTT</name>
<evidence type="ECO:0000313" key="3">
    <source>
        <dbReference type="EMBL" id="QZT33543.1"/>
    </source>
</evidence>
<dbReference type="RefSeq" id="WP_007506284.1">
    <property type="nucleotide sequence ID" value="NZ_AFCE01000164.1"/>
</dbReference>
<evidence type="ECO:0000313" key="4">
    <source>
        <dbReference type="Proteomes" id="UP000010716"/>
    </source>
</evidence>
<keyword evidence="5" id="KW-1185">Reference proteome</keyword>
<protein>
    <submittedName>
        <fullName evidence="2">Uncharacterized protein</fullName>
    </submittedName>
</protein>
<dbReference type="EMBL" id="CP082237">
    <property type="protein sequence ID" value="QZT33543.1"/>
    <property type="molecule type" value="Genomic_DNA"/>
</dbReference>
<evidence type="ECO:0000313" key="5">
    <source>
        <dbReference type="Proteomes" id="UP000825179"/>
    </source>
</evidence>
<accession>F5LAJ4</accession>
<sequence length="221" mass="25830">MSDNLIPYPFRKNQGLSTNPASPERQGGLSPALISRWQQGLLSERYARQWQTFEEMAHFTDLRVMKLLEHFFLSDQGDWTLKTKILQTIRRTCPWPISFQVKKGENTQCVNVQDVPLSFEHWPEKVRRPFLTLEESSADNPSLVAMAKELWVYGLEKHYPFLPDFTNHLQWTAALHYYTLNVIDPELAGRSLERDLPHLYQLTTSVIQQQAEELTGWLMQL</sequence>
<evidence type="ECO:0000313" key="2">
    <source>
        <dbReference type="EMBL" id="EGL81566.1"/>
    </source>
</evidence>
<evidence type="ECO:0000256" key="1">
    <source>
        <dbReference type="SAM" id="MobiDB-lite"/>
    </source>
</evidence>
<dbReference type="EMBL" id="AFCE01000164">
    <property type="protein sequence ID" value="EGL81566.1"/>
    <property type="molecule type" value="Genomic_DNA"/>
</dbReference>
<reference evidence="2 4" key="1">
    <citation type="journal article" date="2011" name="J. Bacteriol.">
        <title>Draft genome sequence of the thermoalkaliphilic Caldalkalibacillus thermarum strain TA2.A1.</title>
        <authorList>
            <person name="Kalamorz F."/>
            <person name="Keis S."/>
            <person name="McMillan D.G."/>
            <person name="Olsson K."/>
            <person name="Stanton J.A."/>
            <person name="Stockwell P."/>
            <person name="Black M.A."/>
            <person name="Klingeman D.M."/>
            <person name="Land M.L."/>
            <person name="Han C.S."/>
            <person name="Martin S.L."/>
            <person name="Becher S.A."/>
            <person name="Peddie C.J."/>
            <person name="Morgan H.W."/>
            <person name="Matthies D."/>
            <person name="Preiss L."/>
            <person name="Meier T."/>
            <person name="Brown S.D."/>
            <person name="Cook G.M."/>
        </authorList>
    </citation>
    <scope>NUCLEOTIDE SEQUENCE [LARGE SCALE GENOMIC DNA]</scope>
    <source>
        <strain evidence="2 4">TA2.A1</strain>
    </source>
</reference>
<feature type="region of interest" description="Disordered" evidence="1">
    <location>
        <begin position="1"/>
        <end position="29"/>
    </location>
</feature>
<dbReference type="Proteomes" id="UP000010716">
    <property type="component" value="Unassembled WGS sequence"/>
</dbReference>
<dbReference type="SUPFAM" id="SSF116965">
    <property type="entry name" value="Hypothetical protein MPN330"/>
    <property type="match status" value="1"/>
</dbReference>
<reference evidence="3 5" key="2">
    <citation type="journal article" date="2020" name="Extremophiles">
        <title>Genomic analysis of Caldalkalibacillus thermarum TA2.A1 reveals aerobic alkaliphilic metabolism and evolutionary hallmarks linking alkaliphilic bacteria and plant life.</title>
        <authorList>
            <person name="de Jong S.I."/>
            <person name="van den Broek M.A."/>
            <person name="Merkel A.Y."/>
            <person name="de la Torre Cortes P."/>
            <person name="Kalamorz F."/>
            <person name="Cook G.M."/>
            <person name="van Loosdrecht M.C.M."/>
            <person name="McMillan D.G.G."/>
        </authorList>
    </citation>
    <scope>NUCLEOTIDE SEQUENCE [LARGE SCALE GENOMIC DNA]</scope>
    <source>
        <strain evidence="3 5">TA2.A1</strain>
    </source>
</reference>